<dbReference type="AlphaFoldDB" id="A0A8T2C3V3"/>
<feature type="domain" description="DUF1204" evidence="1">
    <location>
        <begin position="2"/>
        <end position="100"/>
    </location>
</feature>
<reference evidence="2 3" key="1">
    <citation type="submission" date="2020-12" db="EMBL/GenBank/DDBJ databases">
        <title>Concerted genomic and epigenomic changes stabilize Arabidopsis allopolyploids.</title>
        <authorList>
            <person name="Chen Z."/>
        </authorList>
    </citation>
    <scope>NUCLEOTIDE SEQUENCE [LARGE SCALE GENOMIC DNA]</scope>
    <source>
        <strain evidence="2">Allo738</strain>
        <tissue evidence="2">Leaf</tissue>
    </source>
</reference>
<evidence type="ECO:0000313" key="2">
    <source>
        <dbReference type="EMBL" id="KAG7594778.1"/>
    </source>
</evidence>
<dbReference type="Proteomes" id="UP000694240">
    <property type="component" value="Chromosome 6"/>
</dbReference>
<proteinExistence type="predicted"/>
<evidence type="ECO:0000259" key="1">
    <source>
        <dbReference type="Pfam" id="PF06721"/>
    </source>
</evidence>
<name>A0A8T2C3V3_9BRAS</name>
<evidence type="ECO:0000313" key="3">
    <source>
        <dbReference type="Proteomes" id="UP000694240"/>
    </source>
</evidence>
<dbReference type="Pfam" id="PF06721">
    <property type="entry name" value="DUF1204"/>
    <property type="match status" value="1"/>
</dbReference>
<sequence>MSKGLAKMAYLVQVHLTRIKAHIDGKGEAKVFGVQPSTSKTFEALIEDDKIVMKSPETMAKFKVDAAAIKFEVGAFDITDLEVGDFDAYTIFENPIPDLRVISSQNLVVPYHVAKSDNCGLVWDDDSSDDFLESIEERLCDRTKGMYSLRDGFWNPCQGRCSVGRPVMYLELRHGDSAGDDGQAMLAEHRLAAPGVFRWLLLLSGLRALEAMRAARHPKPSDVSIRGLV</sequence>
<organism evidence="2 3">
    <name type="scientific">Arabidopsis thaliana x Arabidopsis arenosa</name>
    <dbReference type="NCBI Taxonomy" id="1240361"/>
    <lineage>
        <taxon>Eukaryota</taxon>
        <taxon>Viridiplantae</taxon>
        <taxon>Streptophyta</taxon>
        <taxon>Embryophyta</taxon>
        <taxon>Tracheophyta</taxon>
        <taxon>Spermatophyta</taxon>
        <taxon>Magnoliopsida</taxon>
        <taxon>eudicotyledons</taxon>
        <taxon>Gunneridae</taxon>
        <taxon>Pentapetalae</taxon>
        <taxon>rosids</taxon>
        <taxon>malvids</taxon>
        <taxon>Brassicales</taxon>
        <taxon>Brassicaceae</taxon>
        <taxon>Camelineae</taxon>
        <taxon>Arabidopsis</taxon>
    </lineage>
</organism>
<protein>
    <recommendedName>
        <fullName evidence="1">DUF1204 domain-containing protein</fullName>
    </recommendedName>
</protein>
<gene>
    <name evidence="2" type="ORF">ISN45_Aa01g035120</name>
</gene>
<accession>A0A8T2C3V3</accession>
<dbReference type="InterPro" id="IPR009596">
    <property type="entry name" value="DUF1204"/>
</dbReference>
<keyword evidence="3" id="KW-1185">Reference proteome</keyword>
<dbReference type="EMBL" id="JAEFBK010000006">
    <property type="protein sequence ID" value="KAG7594778.1"/>
    <property type="molecule type" value="Genomic_DNA"/>
</dbReference>
<comment type="caution">
    <text evidence="2">The sequence shown here is derived from an EMBL/GenBank/DDBJ whole genome shotgun (WGS) entry which is preliminary data.</text>
</comment>